<dbReference type="SUPFAM" id="SSF54452">
    <property type="entry name" value="MHC antigen-recognition domain"/>
    <property type="match status" value="1"/>
</dbReference>
<dbReference type="InterPro" id="IPR036179">
    <property type="entry name" value="Ig-like_dom_sf"/>
</dbReference>
<keyword evidence="4" id="KW-1133">Transmembrane helix</keyword>
<organism evidence="7">
    <name type="scientific">Ginglymostoma cirratum</name>
    <name type="common">Nurse shark</name>
    <name type="synonym">Squalus cirratus</name>
    <dbReference type="NCBI Taxonomy" id="7801"/>
    <lineage>
        <taxon>Eukaryota</taxon>
        <taxon>Metazoa</taxon>
        <taxon>Chordata</taxon>
        <taxon>Craniata</taxon>
        <taxon>Vertebrata</taxon>
        <taxon>Chondrichthyes</taxon>
        <taxon>Elasmobranchii</taxon>
        <taxon>Galeomorphii</taxon>
        <taxon>Galeoidea</taxon>
        <taxon>Orectolobiformes</taxon>
        <taxon>Ginglymostomatidae</taxon>
        <taxon>Ginglymostoma</taxon>
    </lineage>
</organism>
<feature type="region of interest" description="Disordered" evidence="3">
    <location>
        <begin position="321"/>
        <end position="342"/>
    </location>
</feature>
<dbReference type="InterPro" id="IPR001039">
    <property type="entry name" value="MHC_I_a_a1/a2"/>
</dbReference>
<dbReference type="Gene3D" id="3.30.500.10">
    <property type="entry name" value="MHC class I-like antigen recognition-like"/>
    <property type="match status" value="1"/>
</dbReference>
<keyword evidence="1" id="KW-0325">Glycoprotein</keyword>
<dbReference type="GO" id="GO:0009897">
    <property type="term" value="C:external side of plasma membrane"/>
    <property type="evidence" value="ECO:0007669"/>
    <property type="project" value="TreeGrafter"/>
</dbReference>
<evidence type="ECO:0000256" key="5">
    <source>
        <dbReference type="SAM" id="SignalP"/>
    </source>
</evidence>
<keyword evidence="5" id="KW-0732">Signal</keyword>
<dbReference type="EMBL" id="AF028557">
    <property type="protein sequence ID" value="AAC60347.1"/>
    <property type="molecule type" value="mRNA"/>
</dbReference>
<evidence type="ECO:0000259" key="6">
    <source>
        <dbReference type="PROSITE" id="PS50835"/>
    </source>
</evidence>
<reference evidence="7" key="1">
    <citation type="journal article" date="1997" name="J. Immunol.">
        <title>Identification of class I genes in cartilaginous fish, the most ancient group of vertebrates displaying an adaptive immune response.</title>
        <authorList>
            <person name="Bartl S."/>
            <person name="Baish M.A."/>
            <person name="Flajnik M.F."/>
            <person name="Ohta Y."/>
        </authorList>
    </citation>
    <scope>NUCLEOTIDE SEQUENCE</scope>
</reference>
<feature type="signal peptide" evidence="5">
    <location>
        <begin position="1"/>
        <end position="16"/>
    </location>
</feature>
<gene>
    <name evidence="7" type="primary">Gici-11</name>
</gene>
<protein>
    <submittedName>
        <fullName evidence="7">MHC class I protein</fullName>
    </submittedName>
</protein>
<dbReference type="Gene3D" id="2.60.40.10">
    <property type="entry name" value="Immunoglobulins"/>
    <property type="match status" value="1"/>
</dbReference>
<evidence type="ECO:0000313" key="7">
    <source>
        <dbReference type="EMBL" id="AAC60347.1"/>
    </source>
</evidence>
<dbReference type="InterPro" id="IPR003597">
    <property type="entry name" value="Ig_C1-set"/>
</dbReference>
<sequence>MIGLLVLGLLCGELSAATHSVRYFHTGMSSVPGLPEFVIVGYVDGVQFVMYDSDRKVLIPREQWMVDTEGAQFWKRKLSLAQEMEDHFKGYVPIFMSRTNQTLGIHTYQMVVGCDLRNDGAVEGFNQFGWDGQDLISFDKDHMVWVTPMPWAESIKNRWNQHVANKQEWKYFLEEECVQWLRKYLDYGQRELRVVAPTVSFTHLGDTNQLSCLVTGFYPQAIEVTLWRDGVVIDETLSTGILPNHDRTYQIRKWIEFDPEDQAEYSCYMEHIGLEAKVIYDPKSHSQVPVTLGIVFGVIGIIAIAVAVGAVIIYKKKGQVKSNYSPTDTSDETEFSDSPAVS</sequence>
<dbReference type="SMART" id="SM00407">
    <property type="entry name" value="IGc1"/>
    <property type="match status" value="1"/>
</dbReference>
<dbReference type="InterPro" id="IPR013783">
    <property type="entry name" value="Ig-like_fold"/>
</dbReference>
<dbReference type="InterPro" id="IPR037055">
    <property type="entry name" value="MHC_I-like_Ag-recog_sf"/>
</dbReference>
<keyword evidence="4" id="KW-0472">Membrane</keyword>
<evidence type="ECO:0000256" key="3">
    <source>
        <dbReference type="SAM" id="MobiDB-lite"/>
    </source>
</evidence>
<dbReference type="PANTHER" id="PTHR16675">
    <property type="entry name" value="MHC CLASS I-RELATED"/>
    <property type="match status" value="1"/>
</dbReference>
<accession>O19479</accession>
<dbReference type="GO" id="GO:0005615">
    <property type="term" value="C:extracellular space"/>
    <property type="evidence" value="ECO:0007669"/>
    <property type="project" value="TreeGrafter"/>
</dbReference>
<dbReference type="PRINTS" id="PR01638">
    <property type="entry name" value="MHCCLASSI"/>
</dbReference>
<dbReference type="InterPro" id="IPR011162">
    <property type="entry name" value="MHC_I/II-like_Ag-recog"/>
</dbReference>
<dbReference type="AlphaFoldDB" id="O19479"/>
<evidence type="ECO:0000256" key="2">
    <source>
        <dbReference type="RuleBase" id="RU004439"/>
    </source>
</evidence>
<proteinExistence type="evidence at transcript level"/>
<keyword evidence="4" id="KW-0812">Transmembrane</keyword>
<dbReference type="InterPro" id="IPR011161">
    <property type="entry name" value="MHC_I-like_Ag-recog"/>
</dbReference>
<evidence type="ECO:0000256" key="4">
    <source>
        <dbReference type="SAM" id="Phobius"/>
    </source>
</evidence>
<feature type="transmembrane region" description="Helical" evidence="4">
    <location>
        <begin position="292"/>
        <end position="314"/>
    </location>
</feature>
<dbReference type="Pfam" id="PF00129">
    <property type="entry name" value="MHC_I"/>
    <property type="match status" value="1"/>
</dbReference>
<dbReference type="InterPro" id="IPR050208">
    <property type="entry name" value="MHC_class-I_related"/>
</dbReference>
<evidence type="ECO:0000256" key="1">
    <source>
        <dbReference type="ARBA" id="ARBA00023180"/>
    </source>
</evidence>
<feature type="chain" id="PRO_5004157578" evidence="5">
    <location>
        <begin position="17"/>
        <end position="342"/>
    </location>
</feature>
<feature type="domain" description="Ig-like" evidence="6">
    <location>
        <begin position="205"/>
        <end position="291"/>
    </location>
</feature>
<comment type="similarity">
    <text evidence="2">Belongs to the MHC class I family.</text>
</comment>
<dbReference type="SUPFAM" id="SSF48726">
    <property type="entry name" value="Immunoglobulin"/>
    <property type="match status" value="1"/>
</dbReference>
<dbReference type="PROSITE" id="PS50835">
    <property type="entry name" value="IG_LIKE"/>
    <property type="match status" value="1"/>
</dbReference>
<dbReference type="InterPro" id="IPR007110">
    <property type="entry name" value="Ig-like_dom"/>
</dbReference>
<dbReference type="FunFam" id="3.30.500.10:FF:000001">
    <property type="entry name" value="H-2 class I histocompatibility antigen, alpha chain"/>
    <property type="match status" value="1"/>
</dbReference>
<name>O19479_GINCI</name>
<dbReference type="Pfam" id="PF07654">
    <property type="entry name" value="C1-set"/>
    <property type="match status" value="1"/>
</dbReference>
<dbReference type="PANTHER" id="PTHR16675:SF235">
    <property type="entry name" value="SHKT DOMAIN-CONTAINING PROTEIN"/>
    <property type="match status" value="1"/>
</dbReference>
<dbReference type="GO" id="GO:0006955">
    <property type="term" value="P:immune response"/>
    <property type="evidence" value="ECO:0007669"/>
    <property type="project" value="TreeGrafter"/>
</dbReference>